<dbReference type="AlphaFoldDB" id="A0A9P4KG26"/>
<gene>
    <name evidence="2" type="ORF">CC78DRAFT_577290</name>
</gene>
<evidence type="ECO:0000256" key="1">
    <source>
        <dbReference type="SAM" id="MobiDB-lite"/>
    </source>
</evidence>
<protein>
    <submittedName>
        <fullName evidence="2">Uncharacterized protein</fullName>
    </submittedName>
</protein>
<feature type="region of interest" description="Disordered" evidence="1">
    <location>
        <begin position="37"/>
        <end position="58"/>
    </location>
</feature>
<proteinExistence type="predicted"/>
<name>A0A9P4KG26_9PLEO</name>
<accession>A0A9P4KG26</accession>
<dbReference type="Proteomes" id="UP000800093">
    <property type="component" value="Unassembled WGS sequence"/>
</dbReference>
<sequence>MTHKLPGADSRIPSAGVIVESGNIEWRTTATMSPRTKLSHPYLRPHLTPFTRPNAMTKKPDISPPETTLKSLLAHATAELRAGHKWTGLKLSRELINLADDDPDLELMDILELRNVVAEIWAEVGLHKEAGELDDEIEGALRDIADRDVKLGLKEDVGRRREERERESVVRGVVRGATFPRFQAVSLEERDRDGGGVLRASSFPLSRKPG</sequence>
<evidence type="ECO:0000313" key="2">
    <source>
        <dbReference type="EMBL" id="KAF2267332.1"/>
    </source>
</evidence>
<keyword evidence="3" id="KW-1185">Reference proteome</keyword>
<dbReference type="EMBL" id="ML986592">
    <property type="protein sequence ID" value="KAF2267332.1"/>
    <property type="molecule type" value="Genomic_DNA"/>
</dbReference>
<evidence type="ECO:0000313" key="3">
    <source>
        <dbReference type="Proteomes" id="UP000800093"/>
    </source>
</evidence>
<feature type="region of interest" description="Disordered" evidence="1">
    <location>
        <begin position="190"/>
        <end position="210"/>
    </location>
</feature>
<comment type="caution">
    <text evidence="2">The sequence shown here is derived from an EMBL/GenBank/DDBJ whole genome shotgun (WGS) entry which is preliminary data.</text>
</comment>
<organism evidence="2 3">
    <name type="scientific">Lojkania enalia</name>
    <dbReference type="NCBI Taxonomy" id="147567"/>
    <lineage>
        <taxon>Eukaryota</taxon>
        <taxon>Fungi</taxon>
        <taxon>Dikarya</taxon>
        <taxon>Ascomycota</taxon>
        <taxon>Pezizomycotina</taxon>
        <taxon>Dothideomycetes</taxon>
        <taxon>Pleosporomycetidae</taxon>
        <taxon>Pleosporales</taxon>
        <taxon>Pleosporales incertae sedis</taxon>
        <taxon>Lojkania</taxon>
    </lineage>
</organism>
<reference evidence="3" key="1">
    <citation type="journal article" date="2020" name="Stud. Mycol.">
        <title>101 Dothideomycetes genomes: A test case for predicting lifestyles and emergence of pathogens.</title>
        <authorList>
            <person name="Haridas S."/>
            <person name="Albert R."/>
            <person name="Binder M."/>
            <person name="Bloem J."/>
            <person name="LaButti K."/>
            <person name="Salamov A."/>
            <person name="Andreopoulos B."/>
            <person name="Baker S."/>
            <person name="Barry K."/>
            <person name="Bills G."/>
            <person name="Bluhm B."/>
            <person name="Cannon C."/>
            <person name="Castanera R."/>
            <person name="Culley D."/>
            <person name="Daum C."/>
            <person name="Ezra D."/>
            <person name="Gonzalez J."/>
            <person name="Henrissat B."/>
            <person name="Kuo A."/>
            <person name="Liang C."/>
            <person name="Lipzen A."/>
            <person name="Lutzoni F."/>
            <person name="Magnuson J."/>
            <person name="Mondo S."/>
            <person name="Nolan M."/>
            <person name="Ohm R."/>
            <person name="Pangilinan J."/>
            <person name="Park H.-J."/>
            <person name="Ramirez L."/>
            <person name="Alfaro M."/>
            <person name="Sun H."/>
            <person name="Tritt A."/>
            <person name="Yoshinaga Y."/>
            <person name="Zwiers L.-H."/>
            <person name="Turgeon B."/>
            <person name="Goodwin S."/>
            <person name="Spatafora J."/>
            <person name="Crous P."/>
            <person name="Grigoriev I."/>
        </authorList>
    </citation>
    <scope>NUCLEOTIDE SEQUENCE [LARGE SCALE GENOMIC DNA]</scope>
    <source>
        <strain evidence="3">CBS 304.66</strain>
    </source>
</reference>